<feature type="non-terminal residue" evidence="1">
    <location>
        <position position="1"/>
    </location>
</feature>
<organism evidence="1 2">
    <name type="scientific">Pseudomonas imrae</name>
    <dbReference type="NCBI Taxonomy" id="2992837"/>
    <lineage>
        <taxon>Bacteria</taxon>
        <taxon>Pseudomonadati</taxon>
        <taxon>Pseudomonadota</taxon>
        <taxon>Gammaproteobacteria</taxon>
        <taxon>Pseudomonadales</taxon>
        <taxon>Pseudomonadaceae</taxon>
        <taxon>Pseudomonas</taxon>
    </lineage>
</organism>
<accession>A0ACC7PJY3</accession>
<gene>
    <name evidence="1" type="ORF">OOJ96_21290</name>
</gene>
<reference evidence="1" key="1">
    <citation type="submission" date="2022-11" db="EMBL/GenBank/DDBJ databases">
        <title>Draft genome sequences of strains of Pseudomonas imrae sp. nov.</title>
        <authorList>
            <person name="Salva Serra F."/>
            <person name="Nimje P."/>
            <person name="Moore E.R.B."/>
            <person name="Marathe N.P."/>
        </authorList>
    </citation>
    <scope>NUCLEOTIDE SEQUENCE</scope>
    <source>
        <strain evidence="1">15FMM2</strain>
    </source>
</reference>
<proteinExistence type="predicted"/>
<keyword evidence="2" id="KW-1185">Reference proteome</keyword>
<protein>
    <submittedName>
        <fullName evidence="1">AMP-binding protein</fullName>
    </submittedName>
</protein>
<dbReference type="EMBL" id="JAPEQY010000019">
    <property type="protein sequence ID" value="MFO2479926.1"/>
    <property type="molecule type" value="Genomic_DNA"/>
</dbReference>
<sequence>MLQVFLQDPQVSECRSLTRIVCSGEALQVDAQQQVFAKLPGAGLYNLYGPTEAAIDVTHWTCRDEGRDSVPIGQPIGNVQTYVLSADLALVPVGVVGELYLGGEGLARGYHRRAGLTAERFVASPFVPGTRLYRTGDLVCQRADGVIEYRGRIDHQVKLRGLRIELGEIEARLLEQDSVREAVVLAVQGAGGLQLVGYVVPSDCHLAEADANTQHAWLETIRAQLRQGLPDYMVPAQIMLLSALPVGPNGKLERKALPVPEAARGRRDYLAPLDDLECQIADIWQRLLGVEQVGLSDDFFELGGHSLLATQMMMQIRTAMNLDVPLKTLFVTSTLGDFVQQVRLLQSDVQPLQDELAKSLAALKRLSADELENLIS</sequence>
<dbReference type="Proteomes" id="UP001637618">
    <property type="component" value="Unassembled WGS sequence"/>
</dbReference>
<name>A0ACC7PJY3_9PSED</name>
<evidence type="ECO:0000313" key="1">
    <source>
        <dbReference type="EMBL" id="MFO2479926.1"/>
    </source>
</evidence>
<evidence type="ECO:0000313" key="2">
    <source>
        <dbReference type="Proteomes" id="UP001637618"/>
    </source>
</evidence>
<comment type="caution">
    <text evidence="1">The sequence shown here is derived from an EMBL/GenBank/DDBJ whole genome shotgun (WGS) entry which is preliminary data.</text>
</comment>